<evidence type="ECO:0000256" key="4">
    <source>
        <dbReference type="ARBA" id="ARBA00023145"/>
    </source>
</evidence>
<dbReference type="Proteomes" id="UP001595816">
    <property type="component" value="Unassembled WGS sequence"/>
</dbReference>
<dbReference type="InterPro" id="IPR043137">
    <property type="entry name" value="GGT_ssub_C"/>
</dbReference>
<keyword evidence="2 5" id="KW-0808">Transferase</keyword>
<dbReference type="InterPro" id="IPR029055">
    <property type="entry name" value="Ntn_hydrolases_N"/>
</dbReference>
<name>A0ABV8LGN1_9ACTN</name>
<dbReference type="Pfam" id="PF01019">
    <property type="entry name" value="G_glu_transpept"/>
    <property type="match status" value="2"/>
</dbReference>
<accession>A0ABV8LGN1</accession>
<evidence type="ECO:0000256" key="2">
    <source>
        <dbReference type="ARBA" id="ARBA00022679"/>
    </source>
</evidence>
<dbReference type="RefSeq" id="WP_253759814.1">
    <property type="nucleotide sequence ID" value="NZ_JAMZDZ010000001.1"/>
</dbReference>
<dbReference type="Gene3D" id="3.60.20.40">
    <property type="match status" value="1"/>
</dbReference>
<dbReference type="GO" id="GO:0103068">
    <property type="term" value="F:leukotriene C4 gamma-glutamyl transferase activity"/>
    <property type="evidence" value="ECO:0007669"/>
    <property type="project" value="UniProtKB-EC"/>
</dbReference>
<keyword evidence="4" id="KW-0865">Zymogen</keyword>
<gene>
    <name evidence="5" type="ORF">ACFOZ4_03510</name>
</gene>
<dbReference type="EMBL" id="JBHSAY010000003">
    <property type="protein sequence ID" value="MFC4129666.1"/>
    <property type="molecule type" value="Genomic_DNA"/>
</dbReference>
<dbReference type="PANTHER" id="PTHR43199:SF1">
    <property type="entry name" value="GLUTATHIONE HYDROLASE PROENZYME"/>
    <property type="match status" value="1"/>
</dbReference>
<keyword evidence="5" id="KW-0012">Acyltransferase</keyword>
<keyword evidence="6" id="KW-1185">Reference proteome</keyword>
<protein>
    <submittedName>
        <fullName evidence="5">Gamma-glutamyltransferase</fullName>
        <ecNumber evidence="5">2.3.2.2</ecNumber>
    </submittedName>
</protein>
<dbReference type="InterPro" id="IPR051792">
    <property type="entry name" value="GGT_bact"/>
</dbReference>
<evidence type="ECO:0000313" key="6">
    <source>
        <dbReference type="Proteomes" id="UP001595816"/>
    </source>
</evidence>
<comment type="caution">
    <text evidence="5">The sequence shown here is derived from an EMBL/GenBank/DDBJ whole genome shotgun (WGS) entry which is preliminary data.</text>
</comment>
<keyword evidence="3" id="KW-0378">Hydrolase</keyword>
<evidence type="ECO:0000313" key="5">
    <source>
        <dbReference type="EMBL" id="MFC4129666.1"/>
    </source>
</evidence>
<sequence length="478" mass="48510">MGTASMGTERTGVRISRVPAGVAAGHPATVEAGLRVLAEGGNAVDAAIAATFASCAAETILCGLGGGGFATVFSANSGSVAVVDFFCAMPGLSGQTPGPMVPIEIDFGGVPIPYSIGGASVAVPGVAAGCAELHRRFGHLPWLEIVQPAYDIAHTGVPIPPPQAEALRSIAPAMILDQGGPAYAPAGRLLEGGDTLQHPGLDDAFALLASGYDEFADYTSGLMVEAVQAGGGSLSRKDVEAYQPISRPVRSATLGGRHVCGRLDLNRTLPTIAALPRLDPLSGPDRAVALAHALQENAHRPEGLGETTNISVVDGEGNACVVTHTLGLGSGVWLPGLGIHLNSMLGEGELLAGHIHPGDRVHSMMSPLVVLTPDGDLDLAVGSAGASRIRSALLSTLIAYLVEGRSVPDSVAAPRLHVAGQIAHLEPGYPADGADALADAGFVVQQWEQTNHYFGGVSAVGRTGAAGDPRRGGHAHVL</sequence>
<proteinExistence type="inferred from homology"/>
<organism evidence="5 6">
    <name type="scientific">Hamadaea flava</name>
    <dbReference type="NCBI Taxonomy" id="1742688"/>
    <lineage>
        <taxon>Bacteria</taxon>
        <taxon>Bacillati</taxon>
        <taxon>Actinomycetota</taxon>
        <taxon>Actinomycetes</taxon>
        <taxon>Micromonosporales</taxon>
        <taxon>Micromonosporaceae</taxon>
        <taxon>Hamadaea</taxon>
    </lineage>
</organism>
<dbReference type="PRINTS" id="PR01210">
    <property type="entry name" value="GGTRANSPTASE"/>
</dbReference>
<comment type="similarity">
    <text evidence="1">Belongs to the gamma-glutamyltransferase family.</text>
</comment>
<reference evidence="6" key="1">
    <citation type="journal article" date="2019" name="Int. J. Syst. Evol. Microbiol.">
        <title>The Global Catalogue of Microorganisms (GCM) 10K type strain sequencing project: providing services to taxonomists for standard genome sequencing and annotation.</title>
        <authorList>
            <consortium name="The Broad Institute Genomics Platform"/>
            <consortium name="The Broad Institute Genome Sequencing Center for Infectious Disease"/>
            <person name="Wu L."/>
            <person name="Ma J."/>
        </authorList>
    </citation>
    <scope>NUCLEOTIDE SEQUENCE [LARGE SCALE GENOMIC DNA]</scope>
    <source>
        <strain evidence="6">CGMCC 4.7289</strain>
    </source>
</reference>
<dbReference type="SUPFAM" id="SSF56235">
    <property type="entry name" value="N-terminal nucleophile aminohydrolases (Ntn hydrolases)"/>
    <property type="match status" value="1"/>
</dbReference>
<evidence type="ECO:0000256" key="1">
    <source>
        <dbReference type="ARBA" id="ARBA00009381"/>
    </source>
</evidence>
<dbReference type="PANTHER" id="PTHR43199">
    <property type="entry name" value="GLUTATHIONE HYDROLASE"/>
    <property type="match status" value="1"/>
</dbReference>
<dbReference type="EC" id="2.3.2.2" evidence="5"/>
<evidence type="ECO:0000256" key="3">
    <source>
        <dbReference type="ARBA" id="ARBA00022801"/>
    </source>
</evidence>